<dbReference type="InterPro" id="IPR001650">
    <property type="entry name" value="Helicase_C-like"/>
</dbReference>
<reference evidence="6 7" key="1">
    <citation type="journal article" date="2019" name="Fungal Biol. Biotechnol.">
        <title>Draft genome sequence of fastidious pathogen Ceratobasidium theobromae, which causes vascular-streak dieback in Theobroma cacao.</title>
        <authorList>
            <person name="Ali S.S."/>
            <person name="Asman A."/>
            <person name="Shao J."/>
            <person name="Firmansyah A.P."/>
            <person name="Susilo A.W."/>
            <person name="Rosmana A."/>
            <person name="McMahon P."/>
            <person name="Junaid M."/>
            <person name="Guest D."/>
            <person name="Kheng T.Y."/>
            <person name="Meinhardt L.W."/>
            <person name="Bailey B.A."/>
        </authorList>
    </citation>
    <scope>NUCLEOTIDE SEQUENCE [LARGE SCALE GENOMIC DNA]</scope>
    <source>
        <strain evidence="6 7">CT2</strain>
    </source>
</reference>
<proteinExistence type="predicted"/>
<gene>
    <name evidence="6" type="ORF">CTheo_6850</name>
</gene>
<sequence>MGEISVRDAAKALGLSGPGARLPGMQVALMSHQLIGVAWMVKQELGDMAGGILAKTIQTIALIIKNRPKEHNSCKGTLVVAPAALVDQWNQEIIHRTADNLFKIHVHHGKDKLRSASDVRKFDTLTNEFPADEAATRKKKKVNKGGLDHFIVDSSDDERSRKRTRRARKYGPLAANKWYRVVVDEAQNIRNRSSRSSRIMATLDAKYRWALTGTPVTNSLADLYGILRYLHVSPYDDWTRFNEHIVKVQKRDAKLAGQRAKALLEECLLRRTKDSQLEGKPLITLPPKTIDIVELEFSPDERRIYAAVEMRQQEILTTFIREGTVMKNYSAILVMILRLRQVCNHPKLIAYTSAKFSEVNALRTTAYGGGGLGIKSWPSSTLSATRVREIMGVENFASAMRQFRETTEQMIRAELTGENIPNNHTTECPVCFDGCVNDIFKQALQGEAAANDQFGTGRQFSGKEVRPCPECGNELTTSHIFPATIFEPTDQEKGEIKYYIESELGRSKATNLKPIFADSDGDNDTVRIIDENPDVEPIGIDEGEESTSSTKILQLLRLLKAWRKEAPEDKIICYSQCEEIFHAFRADSYSDIILAQGTSMIDLMQIVLHQNGYESLRYDGQMNREKREGVLSRFKQHNGPKVILISLKCGGVGLNLTEANRIICMDPAWNAATERQAIDRVHRLVPGQLKSVVVKRLVVKGTIEERILKIQAEKQNLSDMALGEGSGSKTSHMNVEKLKKFVKHDEAPGKEQTRKEAIAHAKQEHWERAVKWRKVVQIPIKRNKGQLKEWRLDCAACKIEQDLAKLEKHKPEWEKPTKLKAQKASPKPVLQLPGFSSGSEDESDEE</sequence>
<dbReference type="PANTHER" id="PTHR45626">
    <property type="entry name" value="TRANSCRIPTION TERMINATION FACTOR 2-RELATED"/>
    <property type="match status" value="1"/>
</dbReference>
<dbReference type="InterPro" id="IPR000330">
    <property type="entry name" value="SNF2_N"/>
</dbReference>
<feature type="domain" description="Helicase C-terminal" evidence="5">
    <location>
        <begin position="576"/>
        <end position="718"/>
    </location>
</feature>
<accession>A0A5N5QDV4</accession>
<keyword evidence="6" id="KW-0347">Helicase</keyword>
<dbReference type="InterPro" id="IPR050628">
    <property type="entry name" value="SNF2_RAD54_helicase_TF"/>
</dbReference>
<dbReference type="GO" id="GO:0005634">
    <property type="term" value="C:nucleus"/>
    <property type="evidence" value="ECO:0007669"/>
    <property type="project" value="TreeGrafter"/>
</dbReference>
<dbReference type="InterPro" id="IPR049730">
    <property type="entry name" value="SNF2/RAD54-like_C"/>
</dbReference>
<evidence type="ECO:0000256" key="4">
    <source>
        <dbReference type="SAM" id="MobiDB-lite"/>
    </source>
</evidence>
<dbReference type="OrthoDB" id="423559at2759"/>
<dbReference type="InterPro" id="IPR038718">
    <property type="entry name" value="SNF2-like_sf"/>
</dbReference>
<evidence type="ECO:0000256" key="2">
    <source>
        <dbReference type="ARBA" id="ARBA00022801"/>
    </source>
</evidence>
<dbReference type="InterPro" id="IPR014001">
    <property type="entry name" value="Helicase_ATP-bd"/>
</dbReference>
<dbReference type="CDD" id="cd18008">
    <property type="entry name" value="DEXDc_SHPRH-like"/>
    <property type="match status" value="1"/>
</dbReference>
<dbReference type="AlphaFoldDB" id="A0A5N5QDV4"/>
<dbReference type="SMART" id="SM00487">
    <property type="entry name" value="DEXDc"/>
    <property type="match status" value="1"/>
</dbReference>
<dbReference type="GO" id="GO:0005737">
    <property type="term" value="C:cytoplasm"/>
    <property type="evidence" value="ECO:0007669"/>
    <property type="project" value="TreeGrafter"/>
</dbReference>
<dbReference type="PROSITE" id="PS51194">
    <property type="entry name" value="HELICASE_CTER"/>
    <property type="match status" value="1"/>
</dbReference>
<dbReference type="CDD" id="cd18793">
    <property type="entry name" value="SF2_C_SNF"/>
    <property type="match status" value="1"/>
</dbReference>
<keyword evidence="1" id="KW-0547">Nucleotide-binding</keyword>
<dbReference type="GO" id="GO:0000724">
    <property type="term" value="P:double-strand break repair via homologous recombination"/>
    <property type="evidence" value="ECO:0007669"/>
    <property type="project" value="TreeGrafter"/>
</dbReference>
<keyword evidence="3" id="KW-0067">ATP-binding</keyword>
<comment type="caution">
    <text evidence="6">The sequence shown here is derived from an EMBL/GenBank/DDBJ whole genome shotgun (WGS) entry which is preliminary data.</text>
</comment>
<dbReference type="GO" id="GO:0008094">
    <property type="term" value="F:ATP-dependent activity, acting on DNA"/>
    <property type="evidence" value="ECO:0007669"/>
    <property type="project" value="TreeGrafter"/>
</dbReference>
<dbReference type="Gene3D" id="3.40.50.10810">
    <property type="entry name" value="Tandem AAA-ATPase domain"/>
    <property type="match status" value="1"/>
</dbReference>
<keyword evidence="7" id="KW-1185">Reference proteome</keyword>
<dbReference type="PANTHER" id="PTHR45626:SF16">
    <property type="entry name" value="ATP-DEPENDENT HELICASE ULS1"/>
    <property type="match status" value="1"/>
</dbReference>
<evidence type="ECO:0000256" key="1">
    <source>
        <dbReference type="ARBA" id="ARBA00022741"/>
    </source>
</evidence>
<evidence type="ECO:0000313" key="6">
    <source>
        <dbReference type="EMBL" id="KAB5589713.1"/>
    </source>
</evidence>
<dbReference type="Proteomes" id="UP000383932">
    <property type="component" value="Unassembled WGS sequence"/>
</dbReference>
<dbReference type="InterPro" id="IPR027417">
    <property type="entry name" value="P-loop_NTPase"/>
</dbReference>
<name>A0A5N5QDV4_9AGAM</name>
<dbReference type="SUPFAM" id="SSF52540">
    <property type="entry name" value="P-loop containing nucleoside triphosphate hydrolases"/>
    <property type="match status" value="2"/>
</dbReference>
<dbReference type="Pfam" id="PF00176">
    <property type="entry name" value="SNF2-rel_dom"/>
    <property type="match status" value="1"/>
</dbReference>
<organism evidence="6 7">
    <name type="scientific">Ceratobasidium theobromae</name>
    <dbReference type="NCBI Taxonomy" id="1582974"/>
    <lineage>
        <taxon>Eukaryota</taxon>
        <taxon>Fungi</taxon>
        <taxon>Dikarya</taxon>
        <taxon>Basidiomycota</taxon>
        <taxon>Agaricomycotina</taxon>
        <taxon>Agaricomycetes</taxon>
        <taxon>Cantharellales</taxon>
        <taxon>Ceratobasidiaceae</taxon>
        <taxon>Ceratobasidium</taxon>
    </lineage>
</organism>
<protein>
    <submittedName>
        <fullName evidence="6">ATP-dependent helicase</fullName>
    </submittedName>
</protein>
<dbReference type="GO" id="GO:0016787">
    <property type="term" value="F:hydrolase activity"/>
    <property type="evidence" value="ECO:0007669"/>
    <property type="project" value="UniProtKB-KW"/>
</dbReference>
<evidence type="ECO:0000259" key="5">
    <source>
        <dbReference type="PROSITE" id="PS51194"/>
    </source>
</evidence>
<dbReference type="SMART" id="SM00490">
    <property type="entry name" value="HELICc"/>
    <property type="match status" value="1"/>
</dbReference>
<dbReference type="GO" id="GO:0004386">
    <property type="term" value="F:helicase activity"/>
    <property type="evidence" value="ECO:0007669"/>
    <property type="project" value="UniProtKB-KW"/>
</dbReference>
<evidence type="ECO:0000313" key="7">
    <source>
        <dbReference type="Proteomes" id="UP000383932"/>
    </source>
</evidence>
<evidence type="ECO:0000256" key="3">
    <source>
        <dbReference type="ARBA" id="ARBA00022840"/>
    </source>
</evidence>
<keyword evidence="2" id="KW-0378">Hydrolase</keyword>
<feature type="compositionally biased region" description="Basic and acidic residues" evidence="4">
    <location>
        <begin position="805"/>
        <end position="817"/>
    </location>
</feature>
<feature type="region of interest" description="Disordered" evidence="4">
    <location>
        <begin position="805"/>
        <end position="846"/>
    </location>
</feature>
<dbReference type="Gene3D" id="3.40.50.300">
    <property type="entry name" value="P-loop containing nucleotide triphosphate hydrolases"/>
    <property type="match status" value="2"/>
</dbReference>
<dbReference type="GO" id="GO:0005524">
    <property type="term" value="F:ATP binding"/>
    <property type="evidence" value="ECO:0007669"/>
    <property type="project" value="UniProtKB-KW"/>
</dbReference>
<dbReference type="Pfam" id="PF00271">
    <property type="entry name" value="Helicase_C"/>
    <property type="match status" value="1"/>
</dbReference>
<dbReference type="EMBL" id="SSOP01000237">
    <property type="protein sequence ID" value="KAB5589713.1"/>
    <property type="molecule type" value="Genomic_DNA"/>
</dbReference>